<sequence>MSSSSPTISLKENSEFSDSEELLLCANAATYSKDLYFSLGGDTISRSKSEPVLECSIREDSVSVHSEPIQKVFIPQKLKGSQKNISDVFLKQNLLETESELSFNELKRRKSTDPQSHRDPVVVFWERSDRRGNIDSDIIVKFSLPGGEVFTQSFSKTSTIAEMKKVVAEMFKVPSNILQLIHNAESLQDCLCVNDIAIERYGTVTFQLSSLDSDRYPLVLNNVYPDIPTNDVLTVMIRKGEHVKQVIVEIENRAISKPFLGGYRHKLTKLEYHHAFTQTAPRQPKENISSRNTQTPGMCRVVETNKAKSTQTSLVITELEQSIVIIGDPERRMKKIDLENKAFEDKVLLIQRNLRSWLVRKMMMKMKEEYKRCIQWEKQRQLKIEEEKENQKIEKKKAQTKPETRGHFELLYHNLEEWRKVETDRINNLGSIALRKSEAFSMLEMEIQYINSIEKQRIQLKTVNQRRDQEKLLEKTASPIKWRGNNGQILSLDSLGTQKACRFRMLYQNLLKVDVTVEERIGFLGDIKKAVSVEEHSLAPELVSLLDREHHILLREIKHGNIDTLRDRINYLFLEYIKDPSVNPEARKYLPENSFQKVQTYKCLSCQNVLPYYKFSLHSKAHTFRKCHNCSWLREIGGPRVDINPIRHILNAVRREELKQSFYTSVALIMQEQDFYHLIINIWLGHSAIGGSGNLEELRLGRWDFTQSWSPWNCILLTAAELKAHLRFPNPDQIYSSSFVKKIKQRHQMGRIYFSELAAYAVRRTSDSTIVSKLVQNFNATKVLYEKGLARLDACPK</sequence>
<dbReference type="GO" id="GO:0060271">
    <property type="term" value="P:cilium assembly"/>
    <property type="evidence" value="ECO:0007669"/>
    <property type="project" value="TreeGrafter"/>
</dbReference>
<dbReference type="PANTHER" id="PTHR21074:SF0">
    <property type="entry name" value="IQ AND UBIQUITIN-LIKE DOMAIN-CONTAINING PROTEIN"/>
    <property type="match status" value="1"/>
</dbReference>
<dbReference type="PROSITE" id="PS50053">
    <property type="entry name" value="UBIQUITIN_2"/>
    <property type="match status" value="1"/>
</dbReference>
<dbReference type="PANTHER" id="PTHR21074">
    <property type="entry name" value="IQ AND UBIQUITIN-LIKE DOMAIN-CONTAINING PROTEIN"/>
    <property type="match status" value="1"/>
</dbReference>
<gene>
    <name evidence="3" type="primary">LOC117643700</name>
</gene>
<dbReference type="InParanoid" id="A0A6P8YN75"/>
<dbReference type="PROSITE" id="PS50096">
    <property type="entry name" value="IQ"/>
    <property type="match status" value="1"/>
</dbReference>
<dbReference type="InterPro" id="IPR000626">
    <property type="entry name" value="Ubiquitin-like_dom"/>
</dbReference>
<dbReference type="GO" id="GO:0001669">
    <property type="term" value="C:acrosomal vesicle"/>
    <property type="evidence" value="ECO:0007669"/>
    <property type="project" value="TreeGrafter"/>
</dbReference>
<dbReference type="OrthoDB" id="10265862at2759"/>
<accession>A0A6P8YN75</accession>
<reference evidence="3" key="1">
    <citation type="submission" date="2025-08" db="UniProtKB">
        <authorList>
            <consortium name="RefSeq"/>
        </authorList>
    </citation>
    <scope>IDENTIFICATION</scope>
    <source>
        <tissue evidence="3">Total insect</tissue>
    </source>
</reference>
<dbReference type="KEGG" id="tpal:117643700"/>
<keyword evidence="2" id="KW-1185">Reference proteome</keyword>
<proteinExistence type="predicted"/>
<name>A0A6P8YN75_THRPL</name>
<dbReference type="InterPro" id="IPR037695">
    <property type="entry name" value="IQUB"/>
</dbReference>
<dbReference type="AlphaFoldDB" id="A0A6P8YN75"/>
<protein>
    <submittedName>
        <fullName evidence="3">IQ and ubiquitin-like domain-containing protein</fullName>
    </submittedName>
</protein>
<dbReference type="RefSeq" id="XP_034238645.1">
    <property type="nucleotide sequence ID" value="XM_034382754.1"/>
</dbReference>
<organism evidence="3">
    <name type="scientific">Thrips palmi</name>
    <name type="common">Melon thrips</name>
    <dbReference type="NCBI Taxonomy" id="161013"/>
    <lineage>
        <taxon>Eukaryota</taxon>
        <taxon>Metazoa</taxon>
        <taxon>Ecdysozoa</taxon>
        <taxon>Arthropoda</taxon>
        <taxon>Hexapoda</taxon>
        <taxon>Insecta</taxon>
        <taxon>Pterygota</taxon>
        <taxon>Neoptera</taxon>
        <taxon>Paraneoptera</taxon>
        <taxon>Thysanoptera</taxon>
        <taxon>Terebrantia</taxon>
        <taxon>Thripoidea</taxon>
        <taxon>Thripidae</taxon>
        <taxon>Thrips</taxon>
    </lineage>
</organism>
<dbReference type="InterPro" id="IPR029071">
    <property type="entry name" value="Ubiquitin-like_domsf"/>
</dbReference>
<evidence type="ECO:0000313" key="2">
    <source>
        <dbReference type="Proteomes" id="UP000515158"/>
    </source>
</evidence>
<dbReference type="FunCoup" id="A0A6P8YN75">
    <property type="interactions" value="13"/>
</dbReference>
<evidence type="ECO:0000313" key="3">
    <source>
        <dbReference type="RefSeq" id="XP_034238645.1"/>
    </source>
</evidence>
<dbReference type="GO" id="GO:0031514">
    <property type="term" value="C:motile cilium"/>
    <property type="evidence" value="ECO:0007669"/>
    <property type="project" value="TreeGrafter"/>
</dbReference>
<dbReference type="SUPFAM" id="SSF54236">
    <property type="entry name" value="Ubiquitin-like"/>
    <property type="match status" value="1"/>
</dbReference>
<evidence type="ECO:0000259" key="1">
    <source>
        <dbReference type="PROSITE" id="PS50053"/>
    </source>
</evidence>
<dbReference type="InterPro" id="IPR057887">
    <property type="entry name" value="IQUB_helical"/>
</dbReference>
<dbReference type="GO" id="GO:0030317">
    <property type="term" value="P:flagellated sperm motility"/>
    <property type="evidence" value="ECO:0007669"/>
    <property type="project" value="TreeGrafter"/>
</dbReference>
<dbReference type="Proteomes" id="UP000515158">
    <property type="component" value="Unplaced"/>
</dbReference>
<dbReference type="Pfam" id="PF25805">
    <property type="entry name" value="IQUB"/>
    <property type="match status" value="1"/>
</dbReference>
<dbReference type="GeneID" id="117643700"/>
<feature type="domain" description="Ubiquitin-like" evidence="1">
    <location>
        <begin position="136"/>
        <end position="213"/>
    </location>
</feature>